<comment type="caution">
    <text evidence="2">The sequence shown here is derived from an EMBL/GenBank/DDBJ whole genome shotgun (WGS) entry which is preliminary data.</text>
</comment>
<accession>A0A850PB14</accession>
<feature type="region of interest" description="Disordered" evidence="1">
    <location>
        <begin position="18"/>
        <end position="41"/>
    </location>
</feature>
<evidence type="ECO:0008006" key="4">
    <source>
        <dbReference type="Google" id="ProtNLM"/>
    </source>
</evidence>
<keyword evidence="3" id="KW-1185">Reference proteome</keyword>
<sequence>MSAGFGTERERILGVIYAEDFDEPARPHQPPAETRPPPAEPLSAQLTLEDLVQAEQHGRAEGFAAGQEQASRDLLLKHETERHAALLRLENNVDTLCATLSAAIEERARFLSRSALDAIGQLLPTVQAMFGDVEMLAVNDAVLSGLREDMRIELHVSAASADTLRRHCARTWAGRELPVVVSETMADGDILLLWPGGQAVRSGQTIVRQIIDTLNQSNAKATGVHAA</sequence>
<reference evidence="2 3" key="1">
    <citation type="submission" date="2020-06" db="EMBL/GenBank/DDBJ databases">
        <title>Description of novel acetic acid bacteria.</title>
        <authorList>
            <person name="Sombolestani A."/>
        </authorList>
    </citation>
    <scope>NUCLEOTIDE SEQUENCE [LARGE SCALE GENOMIC DNA]</scope>
    <source>
        <strain evidence="2 3">LMG 27010</strain>
    </source>
</reference>
<dbReference type="Proteomes" id="UP000585665">
    <property type="component" value="Unassembled WGS sequence"/>
</dbReference>
<dbReference type="EMBL" id="JABXXR010000028">
    <property type="protein sequence ID" value="NVN40133.1"/>
    <property type="molecule type" value="Genomic_DNA"/>
</dbReference>
<proteinExistence type="predicted"/>
<evidence type="ECO:0000313" key="3">
    <source>
        <dbReference type="Proteomes" id="UP000585665"/>
    </source>
</evidence>
<evidence type="ECO:0000256" key="1">
    <source>
        <dbReference type="SAM" id="MobiDB-lite"/>
    </source>
</evidence>
<name>A0A850PB14_9PROT</name>
<dbReference type="RefSeq" id="WP_176613104.1">
    <property type="nucleotide sequence ID" value="NZ_JABXXR010000028.1"/>
</dbReference>
<gene>
    <name evidence="2" type="ORF">HUK82_06085</name>
</gene>
<organism evidence="2 3">
    <name type="scientific">Ameyamaea chiangmaiensis</name>
    <dbReference type="NCBI Taxonomy" id="442969"/>
    <lineage>
        <taxon>Bacteria</taxon>
        <taxon>Pseudomonadati</taxon>
        <taxon>Pseudomonadota</taxon>
        <taxon>Alphaproteobacteria</taxon>
        <taxon>Acetobacterales</taxon>
        <taxon>Acetobacteraceae</taxon>
        <taxon>Ameyamaea</taxon>
    </lineage>
</organism>
<evidence type="ECO:0000313" key="2">
    <source>
        <dbReference type="EMBL" id="NVN40133.1"/>
    </source>
</evidence>
<protein>
    <recommendedName>
        <fullName evidence="4">Flagellar assembly protein FliH/Type III secretion system HrpE domain-containing protein</fullName>
    </recommendedName>
</protein>
<dbReference type="AlphaFoldDB" id="A0A850PB14"/>
<feature type="compositionally biased region" description="Pro residues" evidence="1">
    <location>
        <begin position="27"/>
        <end position="40"/>
    </location>
</feature>